<dbReference type="EMBL" id="CP000237">
    <property type="protein sequence ID" value="ABD46076.1"/>
    <property type="molecule type" value="Genomic_DNA"/>
</dbReference>
<evidence type="ECO:0000256" key="1">
    <source>
        <dbReference type="ARBA" id="ARBA00005836"/>
    </source>
</evidence>
<dbReference type="GO" id="GO:0008237">
    <property type="term" value="F:metallopeptidase activity"/>
    <property type="evidence" value="ECO:0007669"/>
    <property type="project" value="UniProtKB-KW"/>
</dbReference>
<dbReference type="PIRSF" id="PIRSF004919">
    <property type="entry name" value="TldD"/>
    <property type="match status" value="1"/>
</dbReference>
<dbReference type="InterPro" id="IPR002510">
    <property type="entry name" value="Metalloprtase-TldD/E_N"/>
</dbReference>
<dbReference type="InterPro" id="IPR035068">
    <property type="entry name" value="TldD/PmbA_N"/>
</dbReference>
<dbReference type="eggNOG" id="COG0312">
    <property type="taxonomic scope" value="Bacteria"/>
</dbReference>
<dbReference type="Proteomes" id="UP000001942">
    <property type="component" value="Chromosome"/>
</dbReference>
<dbReference type="InterPro" id="IPR045569">
    <property type="entry name" value="Metalloprtase-TldD/E_C"/>
</dbReference>
<evidence type="ECO:0000256" key="2">
    <source>
        <dbReference type="ARBA" id="ARBA00022670"/>
    </source>
</evidence>
<dbReference type="KEGG" id="nse:NSE_0224"/>
<dbReference type="AlphaFoldDB" id="Q2GEH8"/>
<evidence type="ECO:0000256" key="4">
    <source>
        <dbReference type="ARBA" id="ARBA00023049"/>
    </source>
</evidence>
<evidence type="ECO:0000313" key="8">
    <source>
        <dbReference type="EMBL" id="ABD46076.1"/>
    </source>
</evidence>
<sequence length="477" mass="51321">MRSEVQVFSSPPFYMLDLEKFIPVVVSALQGADGGELFVEYSLSEILKFEDGVLAESNYADSSGFGLRAFYGDKVLYTHSSHLSDASIFEASDFIRKNRLADGSAMTAEAAHETACGDPLYKFEIQDDSFSFERKVAFLRQVYDYALSKSVNIASASVTLMRFVRRIGIIKNTGGTVTDEQPMVRLGFSVVLKNEKGGAQGGTSGKGGRFALSELMKDWYVVVDRAFHKAEVALRAVPCPSGEMTVVLGSGWPGVLLHEAIGHGLEADFNRKGVSAFSGLIGKKVASDVVSVVDNGRINEARGSINVDDEGTRSSYNVLIKDGILQGYMFDLMNARLMGEQSTGNGRRESYMNIPLPRMTNTYMLPGDKTPDEIIKSIKSGIYAVDFSGGQVDITSGKFVFSASEAYLIEDGEVTVPVKEVTLIGDGPTILKRISAVGNDLKLDDGVGTCGKDGQSVPVCVGQPTICVDKITVGGTA</sequence>
<dbReference type="GO" id="GO:0005829">
    <property type="term" value="C:cytosol"/>
    <property type="evidence" value="ECO:0007669"/>
    <property type="project" value="TreeGrafter"/>
</dbReference>
<feature type="domain" description="Metalloprotease TldD/E C-terminal" evidence="6">
    <location>
        <begin position="241"/>
        <end position="475"/>
    </location>
</feature>
<evidence type="ECO:0000259" key="7">
    <source>
        <dbReference type="Pfam" id="PF19290"/>
    </source>
</evidence>
<dbReference type="InterPro" id="IPR025502">
    <property type="entry name" value="TldD"/>
</dbReference>
<keyword evidence="2" id="KW-0645">Protease</keyword>
<feature type="domain" description="Metalloprotease TldD/E N-terminal" evidence="5">
    <location>
        <begin position="36"/>
        <end position="91"/>
    </location>
</feature>
<evidence type="ECO:0000259" key="5">
    <source>
        <dbReference type="Pfam" id="PF01523"/>
    </source>
</evidence>
<reference evidence="8 9" key="1">
    <citation type="journal article" date="2006" name="PLoS Genet.">
        <title>Comparative genomics of emerging human ehrlichiosis agents.</title>
        <authorList>
            <person name="Dunning Hotopp J.C."/>
            <person name="Lin M."/>
            <person name="Madupu R."/>
            <person name="Crabtree J."/>
            <person name="Angiuoli S.V."/>
            <person name="Eisen J.A."/>
            <person name="Seshadri R."/>
            <person name="Ren Q."/>
            <person name="Wu M."/>
            <person name="Utterback T.R."/>
            <person name="Smith S."/>
            <person name="Lewis M."/>
            <person name="Khouri H."/>
            <person name="Zhang C."/>
            <person name="Niu H."/>
            <person name="Lin Q."/>
            <person name="Ohashi N."/>
            <person name="Zhi N."/>
            <person name="Nelson W."/>
            <person name="Brinkac L.M."/>
            <person name="Dodson R.J."/>
            <person name="Rosovitz M.J."/>
            <person name="Sundaram J."/>
            <person name="Daugherty S.C."/>
            <person name="Davidsen T."/>
            <person name="Durkin A.S."/>
            <person name="Gwinn M."/>
            <person name="Haft D.H."/>
            <person name="Selengut J.D."/>
            <person name="Sullivan S.A."/>
            <person name="Zafar N."/>
            <person name="Zhou L."/>
            <person name="Benahmed F."/>
            <person name="Forberger H."/>
            <person name="Halpin R."/>
            <person name="Mulligan S."/>
            <person name="Robinson J."/>
            <person name="White O."/>
            <person name="Rikihisa Y."/>
            <person name="Tettelin H."/>
        </authorList>
    </citation>
    <scope>NUCLEOTIDE SEQUENCE [LARGE SCALE GENOMIC DNA]</scope>
    <source>
        <strain evidence="9">ATCC VR-367 / Miyayama</strain>
    </source>
</reference>
<evidence type="ECO:0000256" key="3">
    <source>
        <dbReference type="ARBA" id="ARBA00022801"/>
    </source>
</evidence>
<comment type="similarity">
    <text evidence="1">Belongs to the peptidase U62 family.</text>
</comment>
<keyword evidence="3" id="KW-0378">Hydrolase</keyword>
<dbReference type="Gene3D" id="3.30.2290.10">
    <property type="entry name" value="PmbA/TldD superfamily"/>
    <property type="match status" value="1"/>
</dbReference>
<evidence type="ECO:0000313" key="9">
    <source>
        <dbReference type="Proteomes" id="UP000001942"/>
    </source>
</evidence>
<dbReference type="InterPro" id="IPR036059">
    <property type="entry name" value="TldD/PmbA_sf"/>
</dbReference>
<dbReference type="InterPro" id="IPR051463">
    <property type="entry name" value="Peptidase_U62_metallo"/>
</dbReference>
<name>Q2GEH8_EHRS3</name>
<dbReference type="STRING" id="222891.NSE_0224"/>
<evidence type="ECO:0000259" key="6">
    <source>
        <dbReference type="Pfam" id="PF19289"/>
    </source>
</evidence>
<dbReference type="InterPro" id="IPR045570">
    <property type="entry name" value="Metalloprtase-TldD/E_cen_dom"/>
</dbReference>
<keyword evidence="9" id="KW-1185">Reference proteome</keyword>
<gene>
    <name evidence="8" type="primary">tldD</name>
    <name evidence="8" type="ordered locus">NSE_0224</name>
</gene>
<accession>Q2GEH8</accession>
<proteinExistence type="inferred from homology"/>
<dbReference type="Pfam" id="PF19289">
    <property type="entry name" value="PmbA_TldD_3rd"/>
    <property type="match status" value="1"/>
</dbReference>
<protein>
    <submittedName>
        <fullName evidence="8">TldD protein</fullName>
    </submittedName>
</protein>
<dbReference type="GO" id="GO:0006508">
    <property type="term" value="P:proteolysis"/>
    <property type="evidence" value="ECO:0007669"/>
    <property type="project" value="UniProtKB-KW"/>
</dbReference>
<dbReference type="PANTHER" id="PTHR30624">
    <property type="entry name" value="UNCHARACTERIZED PROTEIN TLDD AND PMBA"/>
    <property type="match status" value="1"/>
</dbReference>
<dbReference type="Pfam" id="PF19290">
    <property type="entry name" value="PmbA_TldD_2nd"/>
    <property type="match status" value="1"/>
</dbReference>
<keyword evidence="4" id="KW-0482">Metalloprotease</keyword>
<dbReference type="HOGENOM" id="CLU_026425_1_0_5"/>
<organism evidence="8 9">
    <name type="scientific">Ehrlichia sennetsu (strain ATCC VR-367 / Miyayama)</name>
    <name type="common">Neorickettsia sennetsu</name>
    <dbReference type="NCBI Taxonomy" id="222891"/>
    <lineage>
        <taxon>Bacteria</taxon>
        <taxon>Pseudomonadati</taxon>
        <taxon>Pseudomonadota</taxon>
        <taxon>Alphaproteobacteria</taxon>
        <taxon>Rickettsiales</taxon>
        <taxon>Anaplasmataceae</taxon>
        <taxon>Ehrlichia</taxon>
    </lineage>
</organism>
<dbReference type="SUPFAM" id="SSF111283">
    <property type="entry name" value="Putative modulator of DNA gyrase, PmbA/TldD"/>
    <property type="match status" value="1"/>
</dbReference>
<dbReference type="PANTHER" id="PTHR30624:SF4">
    <property type="entry name" value="METALLOPROTEASE TLDD"/>
    <property type="match status" value="1"/>
</dbReference>
<dbReference type="Pfam" id="PF01523">
    <property type="entry name" value="PmbA_TldD_1st"/>
    <property type="match status" value="1"/>
</dbReference>
<feature type="domain" description="Metalloprotease TldD/E central" evidence="7">
    <location>
        <begin position="128"/>
        <end position="233"/>
    </location>
</feature>